<dbReference type="PANTHER" id="PTHR48079:SF5">
    <property type="entry name" value="DEPENDENT EPIMERASE_DEHYDRATASE, PUTATIVE (AFU_ORTHOLOGUE AFUA_7G00180)-RELATED"/>
    <property type="match status" value="1"/>
</dbReference>
<dbReference type="PANTHER" id="PTHR48079">
    <property type="entry name" value="PROTEIN YEEZ"/>
    <property type="match status" value="1"/>
</dbReference>
<dbReference type="GO" id="GO:0004029">
    <property type="term" value="F:aldehyde dehydrogenase (NAD+) activity"/>
    <property type="evidence" value="ECO:0007669"/>
    <property type="project" value="TreeGrafter"/>
</dbReference>
<feature type="domain" description="NAD-dependent epimerase/dehydratase" evidence="1">
    <location>
        <begin position="5"/>
        <end position="223"/>
    </location>
</feature>
<organism evidence="2 3">
    <name type="scientific">Aspergillus carbonarius (strain ITEM 5010)</name>
    <dbReference type="NCBI Taxonomy" id="602072"/>
    <lineage>
        <taxon>Eukaryota</taxon>
        <taxon>Fungi</taxon>
        <taxon>Dikarya</taxon>
        <taxon>Ascomycota</taxon>
        <taxon>Pezizomycotina</taxon>
        <taxon>Eurotiomycetes</taxon>
        <taxon>Eurotiomycetidae</taxon>
        <taxon>Eurotiales</taxon>
        <taxon>Aspergillaceae</taxon>
        <taxon>Aspergillus</taxon>
        <taxon>Aspergillus subgen. Circumdati</taxon>
    </lineage>
</organism>
<dbReference type="GO" id="GO:0005737">
    <property type="term" value="C:cytoplasm"/>
    <property type="evidence" value="ECO:0007669"/>
    <property type="project" value="TreeGrafter"/>
</dbReference>
<keyword evidence="3" id="KW-1185">Reference proteome</keyword>
<dbReference type="STRING" id="602072.A0A1R3RX89"/>
<evidence type="ECO:0000313" key="3">
    <source>
        <dbReference type="Proteomes" id="UP000188318"/>
    </source>
</evidence>
<evidence type="ECO:0000259" key="1">
    <source>
        <dbReference type="Pfam" id="PF01370"/>
    </source>
</evidence>
<name>A0A1R3RX89_ASPC5</name>
<dbReference type="EMBL" id="KV907495">
    <property type="protein sequence ID" value="OOF99091.1"/>
    <property type="molecule type" value="Genomic_DNA"/>
</dbReference>
<reference evidence="3" key="1">
    <citation type="journal article" date="2017" name="Genome Biol.">
        <title>Comparative genomics reveals high biological diversity and specific adaptations in the industrially and medically important fungal genus Aspergillus.</title>
        <authorList>
            <person name="de Vries R.P."/>
            <person name="Riley R."/>
            <person name="Wiebenga A."/>
            <person name="Aguilar-Osorio G."/>
            <person name="Amillis S."/>
            <person name="Uchima C.A."/>
            <person name="Anderluh G."/>
            <person name="Asadollahi M."/>
            <person name="Askin M."/>
            <person name="Barry K."/>
            <person name="Battaglia E."/>
            <person name="Bayram O."/>
            <person name="Benocci T."/>
            <person name="Braus-Stromeyer S.A."/>
            <person name="Caldana C."/>
            <person name="Canovas D."/>
            <person name="Cerqueira G.C."/>
            <person name="Chen F."/>
            <person name="Chen W."/>
            <person name="Choi C."/>
            <person name="Clum A."/>
            <person name="Dos Santos R.A."/>
            <person name="Damasio A.R."/>
            <person name="Diallinas G."/>
            <person name="Emri T."/>
            <person name="Fekete E."/>
            <person name="Flipphi M."/>
            <person name="Freyberg S."/>
            <person name="Gallo A."/>
            <person name="Gournas C."/>
            <person name="Habgood R."/>
            <person name="Hainaut M."/>
            <person name="Harispe M.L."/>
            <person name="Henrissat B."/>
            <person name="Hilden K.S."/>
            <person name="Hope R."/>
            <person name="Hossain A."/>
            <person name="Karabika E."/>
            <person name="Karaffa L."/>
            <person name="Karanyi Z."/>
            <person name="Krasevec N."/>
            <person name="Kuo A."/>
            <person name="Kusch H."/>
            <person name="LaButti K."/>
            <person name="Lagendijk E.L."/>
            <person name="Lapidus A."/>
            <person name="Levasseur A."/>
            <person name="Lindquist E."/>
            <person name="Lipzen A."/>
            <person name="Logrieco A.F."/>
            <person name="MacCabe A."/>
            <person name="Maekelae M.R."/>
            <person name="Malavazi I."/>
            <person name="Melin P."/>
            <person name="Meyer V."/>
            <person name="Mielnichuk N."/>
            <person name="Miskei M."/>
            <person name="Molnar A.P."/>
            <person name="Mule G."/>
            <person name="Ngan C.Y."/>
            <person name="Orejas M."/>
            <person name="Orosz E."/>
            <person name="Ouedraogo J.P."/>
            <person name="Overkamp K.M."/>
            <person name="Park H.-S."/>
            <person name="Perrone G."/>
            <person name="Piumi F."/>
            <person name="Punt P.J."/>
            <person name="Ram A.F."/>
            <person name="Ramon A."/>
            <person name="Rauscher S."/>
            <person name="Record E."/>
            <person name="Riano-Pachon D.M."/>
            <person name="Robert V."/>
            <person name="Roehrig J."/>
            <person name="Ruller R."/>
            <person name="Salamov A."/>
            <person name="Salih N.S."/>
            <person name="Samson R.A."/>
            <person name="Sandor E."/>
            <person name="Sanguinetti M."/>
            <person name="Schuetze T."/>
            <person name="Sepcic K."/>
            <person name="Shelest E."/>
            <person name="Sherlock G."/>
            <person name="Sophianopoulou V."/>
            <person name="Squina F.M."/>
            <person name="Sun H."/>
            <person name="Susca A."/>
            <person name="Todd R.B."/>
            <person name="Tsang A."/>
            <person name="Unkles S.E."/>
            <person name="van de Wiele N."/>
            <person name="van Rossen-Uffink D."/>
            <person name="Oliveira J.V."/>
            <person name="Vesth T.C."/>
            <person name="Visser J."/>
            <person name="Yu J.-H."/>
            <person name="Zhou M."/>
            <person name="Andersen M.R."/>
            <person name="Archer D.B."/>
            <person name="Baker S.E."/>
            <person name="Benoit I."/>
            <person name="Brakhage A.A."/>
            <person name="Braus G.H."/>
            <person name="Fischer R."/>
            <person name="Frisvad J.C."/>
            <person name="Goldman G.H."/>
            <person name="Houbraken J."/>
            <person name="Oakley B."/>
            <person name="Pocsi I."/>
            <person name="Scazzocchio C."/>
            <person name="Seiboth B."/>
            <person name="vanKuyk P.A."/>
            <person name="Wortman J."/>
            <person name="Dyer P.S."/>
            <person name="Grigoriev I.V."/>
        </authorList>
    </citation>
    <scope>NUCLEOTIDE SEQUENCE [LARGE SCALE GENOMIC DNA]</scope>
    <source>
        <strain evidence="3">ITEM 5010</strain>
    </source>
</reference>
<dbReference type="OMA" id="FKHDIAF"/>
<proteinExistence type="predicted"/>
<accession>A0A1R3RX89</accession>
<evidence type="ECO:0000313" key="2">
    <source>
        <dbReference type="EMBL" id="OOF99091.1"/>
    </source>
</evidence>
<dbReference type="Pfam" id="PF01370">
    <property type="entry name" value="Epimerase"/>
    <property type="match status" value="1"/>
</dbReference>
<dbReference type="InterPro" id="IPR036291">
    <property type="entry name" value="NAD(P)-bd_dom_sf"/>
</dbReference>
<dbReference type="Gene3D" id="3.40.50.720">
    <property type="entry name" value="NAD(P)-binding Rossmann-like Domain"/>
    <property type="match status" value="1"/>
</dbReference>
<dbReference type="AlphaFoldDB" id="A0A1R3RX89"/>
<dbReference type="Proteomes" id="UP000188318">
    <property type="component" value="Unassembled WGS sequence"/>
</dbReference>
<dbReference type="InterPro" id="IPR001509">
    <property type="entry name" value="Epimerase_deHydtase"/>
</dbReference>
<sequence length="311" mass="33070">MSPLIFLTGGSGYIGSAITTLAISQGYKVHSLSRNSSSDTKITSLRAIPIRGDLTSLSTLREQSHRADIVIHLADPMSGNYSMPYDERIRIDDAAVSAIGEGLEGSNKPLVVTSGSLVVAATGAETDETSALWEKPLNERIVSERNNLRLCERGVKVSVVRLAPFVYGRGGSGVALFMRMFAGLGEVKVVGDGEGVTSAVHVEDAARLFLLAAEKAQAGEVFNGCSEWGVTFGELGRAMAEVMGVGVGYMSFEEAVGTWGEFFAGFLSTENRASGGKAMGVLGWKPERVGILEEVRKGSYVELAESLNKHQ</sequence>
<dbReference type="InterPro" id="IPR051783">
    <property type="entry name" value="NAD(P)-dependent_oxidoreduct"/>
</dbReference>
<dbReference type="VEuPathDB" id="FungiDB:ASPCADRAFT_140737"/>
<dbReference type="SUPFAM" id="SSF51735">
    <property type="entry name" value="NAD(P)-binding Rossmann-fold domains"/>
    <property type="match status" value="1"/>
</dbReference>
<gene>
    <name evidence="2" type="ORF">ASPCADRAFT_140737</name>
</gene>
<dbReference type="OrthoDB" id="10262413at2759"/>
<protein>
    <recommendedName>
        <fullName evidence="1">NAD-dependent epimerase/dehydratase domain-containing protein</fullName>
    </recommendedName>
</protein>